<protein>
    <recommendedName>
        <fullName evidence="4">Protein quiver</fullName>
    </recommendedName>
</protein>
<feature type="signal peptide" evidence="1">
    <location>
        <begin position="1"/>
        <end position="18"/>
    </location>
</feature>
<feature type="chain" id="PRO_5036220847" description="Protein quiver" evidence="1">
    <location>
        <begin position="19"/>
        <end position="177"/>
    </location>
</feature>
<sequence length="177" mass="19473">MLCMVLLVLLCLVPTASSYFGCFHCEQMTDTKLDCIVPSTQWTTVNDCAPDSCYTVWGHLQIHGIMVPATQRHCNYNGVFPANQTCVDVINHPFLSVLKMNGTLCKCKGENCNNQKEAPLTTTTTTITTTTTTTTTTKATTAEFESTTDPDAPVASTNDWSLSFLTLLIVYCTFYVL</sequence>
<comment type="caution">
    <text evidence="2">The sequence shown here is derived from an EMBL/GenBank/DDBJ whole genome shotgun (WGS) entry which is preliminary data.</text>
</comment>
<dbReference type="Proteomes" id="UP000783686">
    <property type="component" value="Unassembled WGS sequence"/>
</dbReference>
<evidence type="ECO:0000313" key="2">
    <source>
        <dbReference type="EMBL" id="CAD5209166.1"/>
    </source>
</evidence>
<keyword evidence="1" id="KW-0732">Signal</keyword>
<proteinExistence type="predicted"/>
<keyword evidence="3" id="KW-1185">Reference proteome</keyword>
<evidence type="ECO:0000313" key="3">
    <source>
        <dbReference type="Proteomes" id="UP000614601"/>
    </source>
</evidence>
<dbReference type="EMBL" id="CAJFCW020000002">
    <property type="protein sequence ID" value="CAG9088639.1"/>
    <property type="molecule type" value="Genomic_DNA"/>
</dbReference>
<dbReference type="Proteomes" id="UP000614601">
    <property type="component" value="Unassembled WGS sequence"/>
</dbReference>
<dbReference type="EMBL" id="CAJFDH010000002">
    <property type="protein sequence ID" value="CAD5209166.1"/>
    <property type="molecule type" value="Genomic_DNA"/>
</dbReference>
<name>A0A811K1W6_9BILA</name>
<organism evidence="2 3">
    <name type="scientific">Bursaphelenchus okinawaensis</name>
    <dbReference type="NCBI Taxonomy" id="465554"/>
    <lineage>
        <taxon>Eukaryota</taxon>
        <taxon>Metazoa</taxon>
        <taxon>Ecdysozoa</taxon>
        <taxon>Nematoda</taxon>
        <taxon>Chromadorea</taxon>
        <taxon>Rhabditida</taxon>
        <taxon>Tylenchina</taxon>
        <taxon>Tylenchomorpha</taxon>
        <taxon>Aphelenchoidea</taxon>
        <taxon>Aphelenchoididae</taxon>
        <taxon>Bursaphelenchus</taxon>
    </lineage>
</organism>
<gene>
    <name evidence="2" type="ORF">BOKJ2_LOCUS2544</name>
</gene>
<dbReference type="AlphaFoldDB" id="A0A811K1W6"/>
<accession>A0A811K1W6</accession>
<reference evidence="2" key="1">
    <citation type="submission" date="2020-09" db="EMBL/GenBank/DDBJ databases">
        <authorList>
            <person name="Kikuchi T."/>
        </authorList>
    </citation>
    <scope>NUCLEOTIDE SEQUENCE</scope>
    <source>
        <strain evidence="2">SH1</strain>
    </source>
</reference>
<evidence type="ECO:0008006" key="4">
    <source>
        <dbReference type="Google" id="ProtNLM"/>
    </source>
</evidence>
<evidence type="ECO:0000256" key="1">
    <source>
        <dbReference type="SAM" id="SignalP"/>
    </source>
</evidence>